<dbReference type="EMBL" id="SGPL01000525">
    <property type="protein sequence ID" value="THH11236.1"/>
    <property type="molecule type" value="Genomic_DNA"/>
</dbReference>
<evidence type="ECO:0000256" key="1">
    <source>
        <dbReference type="SAM" id="MobiDB-lite"/>
    </source>
</evidence>
<keyword evidence="2" id="KW-1133">Transmembrane helix</keyword>
<reference evidence="3 4" key="1">
    <citation type="submission" date="2019-02" db="EMBL/GenBank/DDBJ databases">
        <title>Genome sequencing of the rare red list fungi Bondarzewia mesenterica.</title>
        <authorList>
            <person name="Buettner E."/>
            <person name="Kellner H."/>
        </authorList>
    </citation>
    <scope>NUCLEOTIDE SEQUENCE [LARGE SCALE GENOMIC DNA]</scope>
    <source>
        <strain evidence="3 4">DSM 108281</strain>
    </source>
</reference>
<keyword evidence="4" id="KW-1185">Reference proteome</keyword>
<gene>
    <name evidence="3" type="ORF">EW146_g8114</name>
</gene>
<organism evidence="3 4">
    <name type="scientific">Bondarzewia mesenterica</name>
    <dbReference type="NCBI Taxonomy" id="1095465"/>
    <lineage>
        <taxon>Eukaryota</taxon>
        <taxon>Fungi</taxon>
        <taxon>Dikarya</taxon>
        <taxon>Basidiomycota</taxon>
        <taxon>Agaricomycotina</taxon>
        <taxon>Agaricomycetes</taxon>
        <taxon>Russulales</taxon>
        <taxon>Bondarzewiaceae</taxon>
        <taxon>Bondarzewia</taxon>
    </lineage>
</organism>
<dbReference type="AlphaFoldDB" id="A0A4S4LGZ2"/>
<protein>
    <submittedName>
        <fullName evidence="3">Uncharacterized protein</fullName>
    </submittedName>
</protein>
<evidence type="ECO:0000256" key="2">
    <source>
        <dbReference type="SAM" id="Phobius"/>
    </source>
</evidence>
<accession>A0A4S4LGZ2</accession>
<name>A0A4S4LGZ2_9AGAM</name>
<keyword evidence="2" id="KW-0472">Membrane</keyword>
<feature type="transmembrane region" description="Helical" evidence="2">
    <location>
        <begin position="12"/>
        <end position="33"/>
    </location>
</feature>
<proteinExistence type="predicted"/>
<feature type="region of interest" description="Disordered" evidence="1">
    <location>
        <begin position="72"/>
        <end position="124"/>
    </location>
</feature>
<evidence type="ECO:0000313" key="4">
    <source>
        <dbReference type="Proteomes" id="UP000310158"/>
    </source>
</evidence>
<evidence type="ECO:0000313" key="3">
    <source>
        <dbReference type="EMBL" id="THH11236.1"/>
    </source>
</evidence>
<keyword evidence="2" id="KW-0812">Transmembrane</keyword>
<dbReference type="Proteomes" id="UP000310158">
    <property type="component" value="Unassembled WGS sequence"/>
</dbReference>
<sequence>MPSIGGTSPEGWHVLITIAGLNAVFDLSFLSFIGLSGVMTMKAACIGNVGLQQCSAGQNLCHKIQHANRKLTIPGPQTRNGAVMPGQARSSSENGTLKETRPGRETAWPSDGAVIESDSTCRKA</sequence>
<comment type="caution">
    <text evidence="3">The sequence shown here is derived from an EMBL/GenBank/DDBJ whole genome shotgun (WGS) entry which is preliminary data.</text>
</comment>